<reference evidence="2" key="2">
    <citation type="submission" date="2017-02" db="UniProtKB">
        <authorList>
            <consortium name="WormBaseParasite"/>
        </authorList>
    </citation>
    <scope>IDENTIFICATION</scope>
</reference>
<dbReference type="Proteomes" id="UP000035642">
    <property type="component" value="Unassembled WGS sequence"/>
</dbReference>
<evidence type="ECO:0000313" key="1">
    <source>
        <dbReference type="Proteomes" id="UP000035642"/>
    </source>
</evidence>
<evidence type="ECO:0000313" key="2">
    <source>
        <dbReference type="WBParaSite" id="ACAC_0001399201-mRNA-1"/>
    </source>
</evidence>
<dbReference type="InterPro" id="IPR035127">
    <property type="entry name" value="SL4P"/>
</dbReference>
<dbReference type="WBParaSite" id="ACAC_0001399201-mRNA-1">
    <property type="protein sequence ID" value="ACAC_0001399201-mRNA-1"/>
    <property type="gene ID" value="ACAC_0001399201"/>
</dbReference>
<accession>A0A0K0DQF3</accession>
<sequence length="155" mass="17912">MQRFIIDYKVKGDLYRRISSIQKKIDELSIPPLVYFIDNNGESVQISDADTLFGITEDSPHAELPSVRKTITQIRLRILPNMNRIFPIDPRLCGHHGRIRGFEHDFDQSPPSIAFRPANIPTDPRIGHHKQLIRLWNMSRSVEWDVVVMDTIVAV</sequence>
<proteinExistence type="predicted"/>
<reference evidence="1" key="1">
    <citation type="submission" date="2012-09" db="EMBL/GenBank/DDBJ databases">
        <authorList>
            <person name="Martin A.A."/>
        </authorList>
    </citation>
    <scope>NUCLEOTIDE SEQUENCE</scope>
</reference>
<protein>
    <submittedName>
        <fullName evidence="2">Glutaredoxin domain-containing protein</fullName>
    </submittedName>
</protein>
<dbReference type="AlphaFoldDB" id="A0A0K0DQF3"/>
<name>A0A0K0DQF3_ANGCA</name>
<keyword evidence="1" id="KW-1185">Reference proteome</keyword>
<organism evidence="1 2">
    <name type="scientific">Angiostrongylus cantonensis</name>
    <name type="common">Rat lungworm</name>
    <dbReference type="NCBI Taxonomy" id="6313"/>
    <lineage>
        <taxon>Eukaryota</taxon>
        <taxon>Metazoa</taxon>
        <taxon>Ecdysozoa</taxon>
        <taxon>Nematoda</taxon>
        <taxon>Chromadorea</taxon>
        <taxon>Rhabditida</taxon>
        <taxon>Rhabditina</taxon>
        <taxon>Rhabditomorpha</taxon>
        <taxon>Strongyloidea</taxon>
        <taxon>Metastrongylidae</taxon>
        <taxon>Angiostrongylus</taxon>
    </lineage>
</organism>
<dbReference type="Pfam" id="PF17618">
    <property type="entry name" value="SL4P"/>
    <property type="match status" value="1"/>
</dbReference>